<evidence type="ECO:0000256" key="3">
    <source>
        <dbReference type="SAM" id="MobiDB-lite"/>
    </source>
</evidence>
<dbReference type="GO" id="GO:1990281">
    <property type="term" value="C:efflux pump complex"/>
    <property type="evidence" value="ECO:0007669"/>
    <property type="project" value="TreeGrafter"/>
</dbReference>
<dbReference type="OrthoDB" id="5730196at2"/>
<dbReference type="InterPro" id="IPR058625">
    <property type="entry name" value="MdtA-like_BSH"/>
</dbReference>
<proteinExistence type="inferred from homology"/>
<dbReference type="EMBL" id="CP026604">
    <property type="protein sequence ID" value="AWB67807.1"/>
    <property type="molecule type" value="Genomic_DNA"/>
</dbReference>
<dbReference type="Gene3D" id="2.40.30.170">
    <property type="match status" value="1"/>
</dbReference>
<accession>A0A2S0VUB0</accession>
<evidence type="ECO:0000256" key="1">
    <source>
        <dbReference type="ARBA" id="ARBA00009477"/>
    </source>
</evidence>
<protein>
    <submittedName>
        <fullName evidence="5">Efflux RND transporter periplasmic adaptor subunit</fullName>
    </submittedName>
</protein>
<dbReference type="PANTHER" id="PTHR30469">
    <property type="entry name" value="MULTIDRUG RESISTANCE PROTEIN MDTA"/>
    <property type="match status" value="1"/>
</dbReference>
<keyword evidence="6" id="KW-1185">Reference proteome</keyword>
<keyword evidence="2" id="KW-0175">Coiled coil</keyword>
<dbReference type="Gene3D" id="2.40.420.20">
    <property type="match status" value="1"/>
</dbReference>
<dbReference type="GO" id="GO:0015562">
    <property type="term" value="F:efflux transmembrane transporter activity"/>
    <property type="evidence" value="ECO:0007669"/>
    <property type="project" value="TreeGrafter"/>
</dbReference>
<dbReference type="AlphaFoldDB" id="A0A2S0VUB0"/>
<dbReference type="NCBIfam" id="TIGR01730">
    <property type="entry name" value="RND_mfp"/>
    <property type="match status" value="1"/>
</dbReference>
<dbReference type="PANTHER" id="PTHR30469:SF12">
    <property type="entry name" value="MULTIDRUG RESISTANCE PROTEIN MDTA"/>
    <property type="match status" value="1"/>
</dbReference>
<dbReference type="SUPFAM" id="SSF111369">
    <property type="entry name" value="HlyD-like secretion proteins"/>
    <property type="match status" value="1"/>
</dbReference>
<reference evidence="5 6" key="1">
    <citation type="submission" date="2018-01" db="EMBL/GenBank/DDBJ databases">
        <title>Genome sequence of a Cantenovulum-like bacteria.</title>
        <authorList>
            <person name="Tan W.R."/>
            <person name="Lau N.-S."/>
            <person name="Go F."/>
            <person name="Amirul A.-A.A."/>
        </authorList>
    </citation>
    <scope>NUCLEOTIDE SEQUENCE [LARGE SCALE GENOMIC DNA]</scope>
    <source>
        <strain evidence="5 6">CCB-QB4</strain>
    </source>
</reference>
<gene>
    <name evidence="5" type="ORF">C2869_15840</name>
</gene>
<evidence type="ECO:0000313" key="6">
    <source>
        <dbReference type="Proteomes" id="UP000244441"/>
    </source>
</evidence>
<feature type="region of interest" description="Disordered" evidence="3">
    <location>
        <begin position="388"/>
        <end position="421"/>
    </location>
</feature>
<comment type="similarity">
    <text evidence="1">Belongs to the membrane fusion protein (MFP) (TC 8.A.1) family.</text>
</comment>
<dbReference type="Pfam" id="PF25917">
    <property type="entry name" value="BSH_RND"/>
    <property type="match status" value="1"/>
</dbReference>
<feature type="compositionally biased region" description="Basic residues" evidence="3">
    <location>
        <begin position="390"/>
        <end position="402"/>
    </location>
</feature>
<dbReference type="InterPro" id="IPR006143">
    <property type="entry name" value="RND_pump_MFP"/>
</dbReference>
<evidence type="ECO:0000313" key="5">
    <source>
        <dbReference type="EMBL" id="AWB67807.1"/>
    </source>
</evidence>
<dbReference type="Proteomes" id="UP000244441">
    <property type="component" value="Chromosome"/>
</dbReference>
<sequence>MFKKRLVNALPLLIIVLLTATSLYMLDVFKPEAEKRQYRPKKVKVFVQTSNVESTQLFAYSQGEVVPKQQIDLRNKVEGQVVYIAPEFVAGGRFNKGQVLFQIDPRDYELVVIQREAKVAQAKQNLAKVEAQSKIAQNELAQLGRDNANDLAKWLPQLEHARSEVKSAQASLSQAQLDLERTNVVAPFDGIVRNENVSIGLYVTRNSNTATLYANDVMEVSLALSGKQLDLIDLPLNYYVGDYASGVDVELSTEIGAKTLTWQGKIVRTEAAFDSRTRTLNAIAEVKVEGKTTDIVPGLFVSAKISGKHVAQSTVLARTALRKNNEIWLVDNQDKLQVKTVDLIFRDNEKVVITGLDDNTRVITSALAVATPGILVKALDDGSQITAANKPKRKNKKNKNKTKQTQLKDKKSLNISQQGGV</sequence>
<dbReference type="RefSeq" id="WP_108603874.1">
    <property type="nucleotide sequence ID" value="NZ_CP026604.1"/>
</dbReference>
<name>A0A2S0VUB0_9ALTE</name>
<feature type="domain" description="Multidrug resistance protein MdtA-like barrel-sandwich hybrid" evidence="4">
    <location>
        <begin position="70"/>
        <end position="211"/>
    </location>
</feature>
<dbReference type="Gene3D" id="1.10.287.470">
    <property type="entry name" value="Helix hairpin bin"/>
    <property type="match status" value="1"/>
</dbReference>
<organism evidence="5 6">
    <name type="scientific">Saccharobesus litoralis</name>
    <dbReference type="NCBI Taxonomy" id="2172099"/>
    <lineage>
        <taxon>Bacteria</taxon>
        <taxon>Pseudomonadati</taxon>
        <taxon>Pseudomonadota</taxon>
        <taxon>Gammaproteobacteria</taxon>
        <taxon>Alteromonadales</taxon>
        <taxon>Alteromonadaceae</taxon>
        <taxon>Saccharobesus</taxon>
    </lineage>
</organism>
<evidence type="ECO:0000256" key="2">
    <source>
        <dbReference type="SAM" id="Coils"/>
    </source>
</evidence>
<evidence type="ECO:0000259" key="4">
    <source>
        <dbReference type="Pfam" id="PF25917"/>
    </source>
</evidence>
<dbReference type="Gene3D" id="2.40.50.100">
    <property type="match status" value="1"/>
</dbReference>
<dbReference type="KEGG" id="cate:C2869_15840"/>
<feature type="coiled-coil region" evidence="2">
    <location>
        <begin position="112"/>
        <end position="178"/>
    </location>
</feature>